<protein>
    <submittedName>
        <fullName evidence="3">TraE family protein</fullName>
    </submittedName>
</protein>
<feature type="compositionally biased region" description="Polar residues" evidence="1">
    <location>
        <begin position="199"/>
        <end position="208"/>
    </location>
</feature>
<dbReference type="OrthoDB" id="7405099at2"/>
<gene>
    <name evidence="3" type="ORF">F384_26570</name>
</gene>
<feature type="transmembrane region" description="Helical" evidence="2">
    <location>
        <begin position="20"/>
        <end position="39"/>
    </location>
</feature>
<dbReference type="EMBL" id="CP011133">
    <property type="protein sequence ID" value="AKE62134.1"/>
    <property type="molecule type" value="Genomic_DNA"/>
</dbReference>
<evidence type="ECO:0000313" key="3">
    <source>
        <dbReference type="EMBL" id="AKE62134.1"/>
    </source>
</evidence>
<proteinExistence type="predicted"/>
<dbReference type="Pfam" id="PF05309">
    <property type="entry name" value="TraE"/>
    <property type="match status" value="1"/>
</dbReference>
<dbReference type="KEGG" id="cama:F384_26570"/>
<evidence type="ECO:0000256" key="2">
    <source>
        <dbReference type="SAM" id="Phobius"/>
    </source>
</evidence>
<evidence type="ECO:0000313" key="4">
    <source>
        <dbReference type="Proteomes" id="UP000034085"/>
    </source>
</evidence>
<keyword evidence="2" id="KW-1133">Transmembrane helix</keyword>
<keyword evidence="2" id="KW-0472">Membrane</keyword>
<dbReference type="HOGENOM" id="CLU_085290_0_0_6"/>
<reference evidence="3 4" key="1">
    <citation type="submission" date="2015-03" db="EMBL/GenBank/DDBJ databases">
        <title>Complete genome sequence of Citrobacter amalonaticus Y19.</title>
        <authorList>
            <person name="Park S."/>
        </authorList>
    </citation>
    <scope>NUCLEOTIDE SEQUENCE [LARGE SCALE GENOMIC DNA]</scope>
    <source>
        <strain evidence="3 4">Y19</strain>
        <plasmid evidence="4">Plasmid</plasmid>
    </source>
</reference>
<organism evidence="3 4">
    <name type="scientific">Citrobacter amalonaticus Y19</name>
    <dbReference type="NCBI Taxonomy" id="1261127"/>
    <lineage>
        <taxon>Bacteria</taxon>
        <taxon>Pseudomonadati</taxon>
        <taxon>Pseudomonadota</taxon>
        <taxon>Gammaproteobacteria</taxon>
        <taxon>Enterobacterales</taxon>
        <taxon>Enterobacteriaceae</taxon>
        <taxon>Citrobacter</taxon>
    </lineage>
</organism>
<dbReference type="RefSeq" id="WP_046498944.1">
    <property type="nucleotide sequence ID" value="NZ_CP011133.1"/>
</dbReference>
<keyword evidence="2" id="KW-0812">Transmembrane</keyword>
<evidence type="ECO:0000256" key="1">
    <source>
        <dbReference type="SAM" id="MobiDB-lite"/>
    </source>
</evidence>
<dbReference type="PATRIC" id="fig|1261127.3.peg.5511"/>
<sequence length="208" mass="22774">MNIQNFKKGLVGLQLENKSFKLIAASMILANLVLGYALLAKTQPITIIPPNLTETAWLDEKAASSSYMKAWALYIADSFGNANPTTLDLLKNSIGPFLDASIYTKVMKAMDDQIDQIKRDRISLSFNPVGVITDPLAVGTFYVTGNQTLEGITGKPSTTPVYYEITVNVKGYRPIITFIEIKSGKPLLPSEQDKHKGQSQRSSAARTS</sequence>
<feature type="region of interest" description="Disordered" evidence="1">
    <location>
        <begin position="187"/>
        <end position="208"/>
    </location>
</feature>
<name>A0A0F6U099_CITAM</name>
<dbReference type="Proteomes" id="UP000034085">
    <property type="component" value="Plasmid"/>
</dbReference>
<keyword evidence="3" id="KW-0614">Plasmid</keyword>
<accession>A0A0F6U099</accession>
<geneLocation type="plasmid" evidence="3">
    <name>unnamed</name>
</geneLocation>
<dbReference type="InterPro" id="IPR007973">
    <property type="entry name" value="Pilus_assembly_TraE"/>
</dbReference>
<dbReference type="AlphaFoldDB" id="A0A0F6U099"/>